<organism evidence="6 7">
    <name type="scientific">Paramecium tetraurelia</name>
    <dbReference type="NCBI Taxonomy" id="5888"/>
    <lineage>
        <taxon>Eukaryota</taxon>
        <taxon>Sar</taxon>
        <taxon>Alveolata</taxon>
        <taxon>Ciliophora</taxon>
        <taxon>Intramacronucleata</taxon>
        <taxon>Oligohymenophorea</taxon>
        <taxon>Peniculida</taxon>
        <taxon>Parameciidae</taxon>
        <taxon>Paramecium</taxon>
    </lineage>
</organism>
<dbReference type="Proteomes" id="UP000000600">
    <property type="component" value="Unassembled WGS sequence"/>
</dbReference>
<dbReference type="GO" id="GO:0030286">
    <property type="term" value="C:dynein complex"/>
    <property type="evidence" value="ECO:0007669"/>
    <property type="project" value="UniProtKB-KW"/>
</dbReference>
<evidence type="ECO:0000313" key="6">
    <source>
        <dbReference type="EMBL" id="CAK79170.1"/>
    </source>
</evidence>
<keyword evidence="7" id="KW-1185">Reference proteome</keyword>
<dbReference type="PANTHER" id="PTHR13183:SF0">
    <property type="entry name" value="AXONEMAL DYNEIN LIGHT INTERMEDIATE POLYPEPTIDE 1"/>
    <property type="match status" value="1"/>
</dbReference>
<feature type="coiled-coil region" evidence="5">
    <location>
        <begin position="110"/>
        <end position="168"/>
    </location>
</feature>
<dbReference type="AlphaFoldDB" id="A0D803"/>
<evidence type="ECO:0000313" key="7">
    <source>
        <dbReference type="Proteomes" id="UP000000600"/>
    </source>
</evidence>
<sequence>MPSYLLQNGITMGSIIFNMFHTFQPRGKDVGNLQKLLDERLLARQARQLGICPIREELLSQCFDEIIRQVTIDCPERGLLLMRVRDELKMTIAAYQTLYNSSVTFGMRKQLQAEMGKSELEEKIVQLEQRKQKLEEKRIDLLNKKDSLDKKIKERNQIEEQKRKQEIEFLKYQGQHLEAFLKSVQPELK</sequence>
<protein>
    <recommendedName>
        <fullName evidence="8">Dynein light chain</fullName>
    </recommendedName>
</protein>
<comment type="similarity">
    <text evidence="4">Belongs to the inner dynein arm light chain family.</text>
</comment>
<dbReference type="KEGG" id="ptm:GSPATT00014137001"/>
<reference evidence="6 7" key="1">
    <citation type="journal article" date="2006" name="Nature">
        <title>Global trends of whole-genome duplications revealed by the ciliate Paramecium tetraurelia.</title>
        <authorList>
            <consortium name="Genoscope"/>
            <person name="Aury J.-M."/>
            <person name="Jaillon O."/>
            <person name="Duret L."/>
            <person name="Noel B."/>
            <person name="Jubin C."/>
            <person name="Porcel B.M."/>
            <person name="Segurens B."/>
            <person name="Daubin V."/>
            <person name="Anthouard V."/>
            <person name="Aiach N."/>
            <person name="Arnaiz O."/>
            <person name="Billaut A."/>
            <person name="Beisson J."/>
            <person name="Blanc I."/>
            <person name="Bouhouche K."/>
            <person name="Camara F."/>
            <person name="Duharcourt S."/>
            <person name="Guigo R."/>
            <person name="Gogendeau D."/>
            <person name="Katinka M."/>
            <person name="Keller A.-M."/>
            <person name="Kissmehl R."/>
            <person name="Klotz C."/>
            <person name="Koll F."/>
            <person name="Le Moue A."/>
            <person name="Lepere C."/>
            <person name="Malinsky S."/>
            <person name="Nowacki M."/>
            <person name="Nowak J.K."/>
            <person name="Plattner H."/>
            <person name="Poulain J."/>
            <person name="Ruiz F."/>
            <person name="Serrano V."/>
            <person name="Zagulski M."/>
            <person name="Dessen P."/>
            <person name="Betermier M."/>
            <person name="Weissenbach J."/>
            <person name="Scarpelli C."/>
            <person name="Schachter V."/>
            <person name="Sperling L."/>
            <person name="Meyer E."/>
            <person name="Cohen J."/>
            <person name="Wincker P."/>
        </authorList>
    </citation>
    <scope>NUCLEOTIDE SEQUENCE [LARGE SCALE GENOMIC DNA]</scope>
    <source>
        <strain evidence="6 7">Stock d4-2</strain>
    </source>
</reference>
<proteinExistence type="inferred from homology"/>
<dbReference type="Pfam" id="PF10211">
    <property type="entry name" value="Ax_dynein_light"/>
    <property type="match status" value="1"/>
</dbReference>
<dbReference type="eggNOG" id="KOG4001">
    <property type="taxonomic scope" value="Eukaryota"/>
</dbReference>
<keyword evidence="2 5" id="KW-0175">Coiled coil</keyword>
<evidence type="ECO:0008006" key="8">
    <source>
        <dbReference type="Google" id="ProtNLM"/>
    </source>
</evidence>
<accession>A0D803</accession>
<dbReference type="RefSeq" id="XP_001446567.1">
    <property type="nucleotide sequence ID" value="XM_001446530.2"/>
</dbReference>
<dbReference type="InterPro" id="IPR019347">
    <property type="entry name" value="Axonemal_dynein_light_chain"/>
</dbReference>
<evidence type="ECO:0000256" key="1">
    <source>
        <dbReference type="ARBA" id="ARBA00023017"/>
    </source>
</evidence>
<keyword evidence="1" id="KW-0243">Dynein</keyword>
<dbReference type="GeneID" id="5032352"/>
<evidence type="ECO:0000256" key="3">
    <source>
        <dbReference type="ARBA" id="ARBA00023175"/>
    </source>
</evidence>
<evidence type="ECO:0000256" key="5">
    <source>
        <dbReference type="SAM" id="Coils"/>
    </source>
</evidence>
<dbReference type="EMBL" id="CT868319">
    <property type="protein sequence ID" value="CAK79170.1"/>
    <property type="molecule type" value="Genomic_DNA"/>
</dbReference>
<name>A0D803_PARTE</name>
<evidence type="ECO:0000256" key="2">
    <source>
        <dbReference type="ARBA" id="ARBA00023054"/>
    </source>
</evidence>
<dbReference type="PANTHER" id="PTHR13183">
    <property type="entry name" value="AXONEMAL INNER ARM DYNEIN LIGHT CHAIN 28"/>
    <property type="match status" value="1"/>
</dbReference>
<dbReference type="InParanoid" id="A0D803"/>
<evidence type="ECO:0000256" key="4">
    <source>
        <dbReference type="ARBA" id="ARBA00038114"/>
    </source>
</evidence>
<dbReference type="OrthoDB" id="273640at2759"/>
<dbReference type="HOGENOM" id="CLU_072652_2_0_1"/>
<dbReference type="GO" id="GO:0005930">
    <property type="term" value="C:axoneme"/>
    <property type="evidence" value="ECO:0000318"/>
    <property type="project" value="GO_Central"/>
</dbReference>
<gene>
    <name evidence="6" type="ORF">GSPATT00014137001</name>
</gene>
<keyword evidence="3" id="KW-0505">Motor protein</keyword>
<dbReference type="GO" id="GO:0045504">
    <property type="term" value="F:dynein heavy chain binding"/>
    <property type="evidence" value="ECO:0000318"/>
    <property type="project" value="GO_Central"/>
</dbReference>
<dbReference type="STRING" id="5888.A0D803"/>
<dbReference type="OMA" id="TIECPER"/>